<keyword evidence="1" id="KW-0812">Transmembrane</keyword>
<reference evidence="2" key="1">
    <citation type="submission" date="2018-05" db="EMBL/GenBank/DDBJ databases">
        <authorList>
            <person name="Lanie J.A."/>
            <person name="Ng W.-L."/>
            <person name="Kazmierczak K.M."/>
            <person name="Andrzejewski T.M."/>
            <person name="Davidsen T.M."/>
            <person name="Wayne K.J."/>
            <person name="Tettelin H."/>
            <person name="Glass J.I."/>
            <person name="Rusch D."/>
            <person name="Podicherti R."/>
            <person name="Tsui H.-C.T."/>
            <person name="Winkler M.E."/>
        </authorList>
    </citation>
    <scope>NUCLEOTIDE SEQUENCE</scope>
</reference>
<gene>
    <name evidence="2" type="ORF">METZ01_LOCUS402385</name>
</gene>
<evidence type="ECO:0000256" key="1">
    <source>
        <dbReference type="SAM" id="Phobius"/>
    </source>
</evidence>
<protein>
    <recommendedName>
        <fullName evidence="3">HrgC protein</fullName>
    </recommendedName>
</protein>
<keyword evidence="1" id="KW-0472">Membrane</keyword>
<evidence type="ECO:0000313" key="2">
    <source>
        <dbReference type="EMBL" id="SVD49531.1"/>
    </source>
</evidence>
<evidence type="ECO:0008006" key="3">
    <source>
        <dbReference type="Google" id="ProtNLM"/>
    </source>
</evidence>
<feature type="transmembrane region" description="Helical" evidence="1">
    <location>
        <begin position="46"/>
        <end position="69"/>
    </location>
</feature>
<dbReference type="EMBL" id="UINC01154317">
    <property type="protein sequence ID" value="SVD49531.1"/>
    <property type="molecule type" value="Genomic_DNA"/>
</dbReference>
<proteinExistence type="predicted"/>
<name>A0A382VUF5_9ZZZZ</name>
<accession>A0A382VUF5</accession>
<organism evidence="2">
    <name type="scientific">marine metagenome</name>
    <dbReference type="NCBI Taxonomy" id="408172"/>
    <lineage>
        <taxon>unclassified sequences</taxon>
        <taxon>metagenomes</taxon>
        <taxon>ecological metagenomes</taxon>
    </lineage>
</organism>
<sequence length="103" mass="11997">MVLGWQKKIKVKHNESGIQKNCFVGYSWTYFFFGFFVPIFRGEVSIGVFHLIFSLVTFGIFQLIMPFLYNKQYSTRLLNNSWSLNDSEENNAIARQKIGIATD</sequence>
<keyword evidence="1" id="KW-1133">Transmembrane helix</keyword>
<feature type="transmembrane region" description="Helical" evidence="1">
    <location>
        <begin position="21"/>
        <end position="40"/>
    </location>
</feature>
<dbReference type="AlphaFoldDB" id="A0A382VUF5"/>